<gene>
    <name evidence="9" type="ORF">DXF85_24230</name>
    <name evidence="10" type="ORF">I6L54_22875</name>
</gene>
<name>A0A6N6JXU8_9ENTR</name>
<keyword evidence="5" id="KW-0143">Chaperone</keyword>
<reference evidence="9 11" key="1">
    <citation type="submission" date="2018-08" db="EMBL/GenBank/DDBJ databases">
        <title>Complete genomic analysis of a Citrobacter pasteurii isolated from cockles (Cerastoderma edule) containing a new chromosomic qnrB allele.</title>
        <authorList>
            <person name="Rodrigues A."/>
            <person name="Baptista T."/>
            <person name="Quesada A."/>
            <person name="Campos M.J."/>
        </authorList>
    </citation>
    <scope>NUCLEOTIDE SEQUENCE [LARGE SCALE GENOMIC DNA]</scope>
    <source>
        <strain evidence="9 11">BA18</strain>
    </source>
</reference>
<dbReference type="EMBL" id="QRDC01000041">
    <property type="protein sequence ID" value="KAA1272057.1"/>
    <property type="molecule type" value="Genomic_DNA"/>
</dbReference>
<sequence length="236" mass="26261">MKYLSAAVCAMAFFSVASFCHAGVIFGGTRIIYPADKNEVQLPIKNKDDDTRHLVQSWVSQPDGTKAPFIVTPPLLKLNEKQETILHIVYTGPKELTNDREKLFTLNIKTVANVPEQLQDKSRLQIAIHSQVKLFFRPQTFTQHDADTAWEKVTFSREGNMLRVKNPTPFFISFTSLTVGGKKTMPIDKTLTPAQALMVSPLSNMTMVIPTGATGSVKWSAINDYGGTTTEKMQPL</sequence>
<dbReference type="InterPro" id="IPR016147">
    <property type="entry name" value="Pili_assmbl_chaperone_N"/>
</dbReference>
<dbReference type="Proteomes" id="UP000683579">
    <property type="component" value="Chromosome"/>
</dbReference>
<evidence type="ECO:0000256" key="3">
    <source>
        <dbReference type="ARBA" id="ARBA00022729"/>
    </source>
</evidence>
<reference evidence="10 12" key="2">
    <citation type="submission" date="2021-06" db="EMBL/GenBank/DDBJ databases">
        <title>FDA dAtabase for Regulatory Grade micrObial Sequences (FDA-ARGOS): Supporting development and validation of Infectious Disease Dx tests.</title>
        <authorList>
            <person name="Sproer C."/>
            <person name="Gronow S."/>
            <person name="Severitt S."/>
            <person name="Schroder I."/>
            <person name="Tallon L."/>
            <person name="Sadzewicz L."/>
            <person name="Zhao X."/>
            <person name="Boylan J."/>
            <person name="Ott S."/>
            <person name="Bowen H."/>
            <person name="Vavikolanu K."/>
            <person name="Mehta A."/>
            <person name="Aluvathingal J."/>
            <person name="Nadendla S."/>
            <person name="Lowell S."/>
            <person name="Myers T."/>
            <person name="Yan Y."/>
        </authorList>
    </citation>
    <scope>NUCLEOTIDE SEQUENCE [LARGE SCALE GENOMIC DNA]</scope>
    <source>
        <strain evidence="10 12">FDAARGOS 1424</strain>
    </source>
</reference>
<evidence type="ECO:0000313" key="10">
    <source>
        <dbReference type="EMBL" id="QXA44742.1"/>
    </source>
</evidence>
<dbReference type="InterPro" id="IPR036316">
    <property type="entry name" value="Pili_assmbl_chap_C_dom_sf"/>
</dbReference>
<evidence type="ECO:0000313" key="12">
    <source>
        <dbReference type="Proteomes" id="UP000683579"/>
    </source>
</evidence>
<proteinExistence type="inferred from homology"/>
<dbReference type="InterPro" id="IPR050643">
    <property type="entry name" value="Periplasmic_pilus_chap"/>
</dbReference>
<dbReference type="SUPFAM" id="SSF49354">
    <property type="entry name" value="PapD-like"/>
    <property type="match status" value="1"/>
</dbReference>
<dbReference type="GO" id="GO:0071555">
    <property type="term" value="P:cell wall organization"/>
    <property type="evidence" value="ECO:0007669"/>
    <property type="project" value="InterPro"/>
</dbReference>
<dbReference type="InterPro" id="IPR001829">
    <property type="entry name" value="Pili_assmbl_chaperone_bac"/>
</dbReference>
<dbReference type="AlphaFoldDB" id="A0A6N6JXU8"/>
<evidence type="ECO:0000256" key="4">
    <source>
        <dbReference type="ARBA" id="ARBA00022764"/>
    </source>
</evidence>
<dbReference type="InterPro" id="IPR013783">
    <property type="entry name" value="Ig-like_fold"/>
</dbReference>
<organism evidence="9 11">
    <name type="scientific">Citrobacter pasteurii</name>
    <dbReference type="NCBI Taxonomy" id="1563222"/>
    <lineage>
        <taxon>Bacteria</taxon>
        <taxon>Pseudomonadati</taxon>
        <taxon>Pseudomonadota</taxon>
        <taxon>Gammaproteobacteria</taxon>
        <taxon>Enterobacterales</taxon>
        <taxon>Enterobacteriaceae</taxon>
        <taxon>Citrobacter</taxon>
    </lineage>
</organism>
<evidence type="ECO:0000256" key="1">
    <source>
        <dbReference type="ARBA" id="ARBA00004418"/>
    </source>
</evidence>
<feature type="chain" id="PRO_5027011752" evidence="6">
    <location>
        <begin position="23"/>
        <end position="236"/>
    </location>
</feature>
<dbReference type="PANTHER" id="PTHR30251">
    <property type="entry name" value="PILUS ASSEMBLY CHAPERONE"/>
    <property type="match status" value="1"/>
</dbReference>
<evidence type="ECO:0000313" key="9">
    <source>
        <dbReference type="EMBL" id="KAA1272057.1"/>
    </source>
</evidence>
<protein>
    <submittedName>
        <fullName evidence="9">Molecular chaperone</fullName>
    </submittedName>
</protein>
<dbReference type="InterPro" id="IPR016148">
    <property type="entry name" value="Pili_assmbl_chaperone_C"/>
</dbReference>
<dbReference type="SUPFAM" id="SSF49584">
    <property type="entry name" value="Periplasmic chaperone C-domain"/>
    <property type="match status" value="1"/>
</dbReference>
<dbReference type="PRINTS" id="PR00969">
    <property type="entry name" value="CHAPERONPILI"/>
</dbReference>
<dbReference type="Proteomes" id="UP000468420">
    <property type="component" value="Unassembled WGS sequence"/>
</dbReference>
<accession>A0A6N6JXU8</accession>
<dbReference type="Pfam" id="PF00345">
    <property type="entry name" value="PapD_N"/>
    <property type="match status" value="1"/>
</dbReference>
<dbReference type="InterPro" id="IPR008962">
    <property type="entry name" value="PapD-like_sf"/>
</dbReference>
<keyword evidence="12" id="KW-1185">Reference proteome</keyword>
<feature type="signal peptide" evidence="6">
    <location>
        <begin position="1"/>
        <end position="22"/>
    </location>
</feature>
<evidence type="ECO:0000256" key="5">
    <source>
        <dbReference type="ARBA" id="ARBA00023186"/>
    </source>
</evidence>
<evidence type="ECO:0000313" key="11">
    <source>
        <dbReference type="Proteomes" id="UP000468420"/>
    </source>
</evidence>
<feature type="domain" description="Pili assembly chaperone N-terminal" evidence="7">
    <location>
        <begin position="24"/>
        <end position="140"/>
    </location>
</feature>
<dbReference type="Gene3D" id="2.60.40.10">
    <property type="entry name" value="Immunoglobulins"/>
    <property type="match status" value="2"/>
</dbReference>
<evidence type="ECO:0000259" key="7">
    <source>
        <dbReference type="Pfam" id="PF00345"/>
    </source>
</evidence>
<dbReference type="GO" id="GO:0030288">
    <property type="term" value="C:outer membrane-bounded periplasmic space"/>
    <property type="evidence" value="ECO:0007669"/>
    <property type="project" value="InterPro"/>
</dbReference>
<evidence type="ECO:0000259" key="8">
    <source>
        <dbReference type="Pfam" id="PF02753"/>
    </source>
</evidence>
<feature type="domain" description="Pili assembly chaperone C-terminal" evidence="8">
    <location>
        <begin position="164"/>
        <end position="229"/>
    </location>
</feature>
<dbReference type="Pfam" id="PF02753">
    <property type="entry name" value="PapD_C"/>
    <property type="match status" value="1"/>
</dbReference>
<evidence type="ECO:0000256" key="6">
    <source>
        <dbReference type="SAM" id="SignalP"/>
    </source>
</evidence>
<comment type="subcellular location">
    <subcellularLocation>
        <location evidence="1">Periplasm</location>
    </subcellularLocation>
</comment>
<keyword evidence="4" id="KW-0574">Periplasm</keyword>
<dbReference type="PANTHER" id="PTHR30251:SF2">
    <property type="entry name" value="FIMBRIAL CHAPERONE YADV-RELATED"/>
    <property type="match status" value="1"/>
</dbReference>
<comment type="similarity">
    <text evidence="2">Belongs to the periplasmic pilus chaperone family.</text>
</comment>
<dbReference type="EMBL" id="CP077262">
    <property type="protein sequence ID" value="QXA44742.1"/>
    <property type="molecule type" value="Genomic_DNA"/>
</dbReference>
<dbReference type="RefSeq" id="WP_040232926.1">
    <property type="nucleotide sequence ID" value="NZ_CDHL01000041.1"/>
</dbReference>
<keyword evidence="3 6" id="KW-0732">Signal</keyword>
<evidence type="ECO:0000256" key="2">
    <source>
        <dbReference type="ARBA" id="ARBA00007399"/>
    </source>
</evidence>